<keyword evidence="10" id="KW-0808">Transferase</keyword>
<dbReference type="Pfam" id="PF00156">
    <property type="entry name" value="Pribosyltran"/>
    <property type="match status" value="1"/>
</dbReference>
<evidence type="ECO:0000256" key="2">
    <source>
        <dbReference type="ARBA" id="ARBA00003968"/>
    </source>
</evidence>
<dbReference type="NCBIfam" id="NF002634">
    <property type="entry name" value="PRK02304.1-3"/>
    <property type="match status" value="1"/>
</dbReference>
<dbReference type="OrthoDB" id="363185at2759"/>
<dbReference type="GO" id="GO:0006168">
    <property type="term" value="P:adenine salvage"/>
    <property type="evidence" value="ECO:0007669"/>
    <property type="project" value="InterPro"/>
</dbReference>
<dbReference type="GO" id="GO:0006166">
    <property type="term" value="P:purine ribonucleoside salvage"/>
    <property type="evidence" value="ECO:0007669"/>
    <property type="project" value="UniProtKB-KW"/>
</dbReference>
<evidence type="ECO:0000256" key="9">
    <source>
        <dbReference type="ARBA" id="ARBA00022676"/>
    </source>
</evidence>
<comment type="subunit">
    <text evidence="6">Homodimer.</text>
</comment>
<evidence type="ECO:0000313" key="13">
    <source>
        <dbReference type="EMBL" id="KIO33959.1"/>
    </source>
</evidence>
<dbReference type="InterPro" id="IPR000836">
    <property type="entry name" value="PRTase_dom"/>
</dbReference>
<keyword evidence="9" id="KW-0328">Glycosyltransferase</keyword>
<comment type="function">
    <text evidence="2">Catalyzes a salvage reaction resulting in the formation of AMP, that is energically less costly than de novo synthesis.</text>
</comment>
<dbReference type="GO" id="GO:0002055">
    <property type="term" value="F:adenine binding"/>
    <property type="evidence" value="ECO:0007669"/>
    <property type="project" value="TreeGrafter"/>
</dbReference>
<dbReference type="PANTHER" id="PTHR32315">
    <property type="entry name" value="ADENINE PHOSPHORIBOSYLTRANSFERASE"/>
    <property type="match status" value="1"/>
</dbReference>
<dbReference type="AlphaFoldDB" id="A0A0C3QXV6"/>
<dbReference type="InterPro" id="IPR029057">
    <property type="entry name" value="PRTase-like"/>
</dbReference>
<gene>
    <name evidence="13" type="ORF">M407DRAFT_240833</name>
</gene>
<evidence type="ECO:0000259" key="12">
    <source>
        <dbReference type="Pfam" id="PF00156"/>
    </source>
</evidence>
<comment type="pathway">
    <text evidence="4">Purine metabolism; AMP biosynthesis via salvage pathway; AMP from adenine: step 1/1.</text>
</comment>
<comment type="similarity">
    <text evidence="5">Belongs to the purine/pyrimidine phosphoribosyltransferase family.</text>
</comment>
<evidence type="ECO:0000256" key="1">
    <source>
        <dbReference type="ARBA" id="ARBA00000868"/>
    </source>
</evidence>
<keyword evidence="8" id="KW-0963">Cytoplasm</keyword>
<comment type="catalytic activity">
    <reaction evidence="1">
        <text>AMP + diphosphate = 5-phospho-alpha-D-ribose 1-diphosphate + adenine</text>
        <dbReference type="Rhea" id="RHEA:16609"/>
        <dbReference type="ChEBI" id="CHEBI:16708"/>
        <dbReference type="ChEBI" id="CHEBI:33019"/>
        <dbReference type="ChEBI" id="CHEBI:58017"/>
        <dbReference type="ChEBI" id="CHEBI:456215"/>
        <dbReference type="EC" id="2.4.2.7"/>
    </reaction>
</comment>
<dbReference type="PANTHER" id="PTHR32315:SF3">
    <property type="entry name" value="ADENINE PHOSPHORIBOSYLTRANSFERASE"/>
    <property type="match status" value="1"/>
</dbReference>
<keyword evidence="11" id="KW-0660">Purine salvage</keyword>
<dbReference type="HAMAP" id="MF_00004">
    <property type="entry name" value="Aden_phosphoribosyltr"/>
    <property type="match status" value="1"/>
</dbReference>
<evidence type="ECO:0000256" key="3">
    <source>
        <dbReference type="ARBA" id="ARBA00004496"/>
    </source>
</evidence>
<feature type="domain" description="Phosphoribosyltransferase" evidence="12">
    <location>
        <begin position="62"/>
        <end position="181"/>
    </location>
</feature>
<dbReference type="Proteomes" id="UP000054248">
    <property type="component" value="Unassembled WGS sequence"/>
</dbReference>
<evidence type="ECO:0000313" key="14">
    <source>
        <dbReference type="Proteomes" id="UP000054248"/>
    </source>
</evidence>
<reference evidence="13 14" key="1">
    <citation type="submission" date="2014-04" db="EMBL/GenBank/DDBJ databases">
        <authorList>
            <consortium name="DOE Joint Genome Institute"/>
            <person name="Kuo A."/>
            <person name="Girlanda M."/>
            <person name="Perotto S."/>
            <person name="Kohler A."/>
            <person name="Nagy L.G."/>
            <person name="Floudas D."/>
            <person name="Copeland A."/>
            <person name="Barry K.W."/>
            <person name="Cichocki N."/>
            <person name="Veneault-Fourrey C."/>
            <person name="LaButti K."/>
            <person name="Lindquist E.A."/>
            <person name="Lipzen A."/>
            <person name="Lundell T."/>
            <person name="Morin E."/>
            <person name="Murat C."/>
            <person name="Sun H."/>
            <person name="Tunlid A."/>
            <person name="Henrissat B."/>
            <person name="Grigoriev I.V."/>
            <person name="Hibbett D.S."/>
            <person name="Martin F."/>
            <person name="Nordberg H.P."/>
            <person name="Cantor M.N."/>
            <person name="Hua S.X."/>
        </authorList>
    </citation>
    <scope>NUCLEOTIDE SEQUENCE [LARGE SCALE GENOMIC DNA]</scope>
    <source>
        <strain evidence="13 14">MUT 4182</strain>
    </source>
</reference>
<dbReference type="EMBL" id="KN822945">
    <property type="protein sequence ID" value="KIO33959.1"/>
    <property type="molecule type" value="Genomic_DNA"/>
</dbReference>
<evidence type="ECO:0000256" key="5">
    <source>
        <dbReference type="ARBA" id="ARBA00008391"/>
    </source>
</evidence>
<keyword evidence="14" id="KW-1185">Reference proteome</keyword>
<dbReference type="SUPFAM" id="SSF53271">
    <property type="entry name" value="PRTase-like"/>
    <property type="match status" value="1"/>
</dbReference>
<evidence type="ECO:0000256" key="10">
    <source>
        <dbReference type="ARBA" id="ARBA00022679"/>
    </source>
</evidence>
<dbReference type="CDD" id="cd06223">
    <property type="entry name" value="PRTases_typeI"/>
    <property type="match status" value="1"/>
</dbReference>
<evidence type="ECO:0000256" key="11">
    <source>
        <dbReference type="ARBA" id="ARBA00022726"/>
    </source>
</evidence>
<evidence type="ECO:0000256" key="4">
    <source>
        <dbReference type="ARBA" id="ARBA00004659"/>
    </source>
</evidence>
<dbReference type="NCBIfam" id="NF002636">
    <property type="entry name" value="PRK02304.1-5"/>
    <property type="match status" value="1"/>
</dbReference>
<dbReference type="InterPro" id="IPR005764">
    <property type="entry name" value="Ade_phspho_trans"/>
</dbReference>
<dbReference type="STRING" id="1051891.A0A0C3QXV6"/>
<dbReference type="InterPro" id="IPR050054">
    <property type="entry name" value="UPRTase/APRTase"/>
</dbReference>
<evidence type="ECO:0000256" key="7">
    <source>
        <dbReference type="ARBA" id="ARBA00011893"/>
    </source>
</evidence>
<dbReference type="EC" id="2.4.2.7" evidence="7"/>
<evidence type="ECO:0000256" key="8">
    <source>
        <dbReference type="ARBA" id="ARBA00022490"/>
    </source>
</evidence>
<proteinExistence type="inferred from homology"/>
<protein>
    <recommendedName>
        <fullName evidence="7">adenine phosphoribosyltransferase</fullName>
        <ecNumber evidence="7">2.4.2.7</ecNumber>
    </recommendedName>
</protein>
<dbReference type="GO" id="GO:0003999">
    <property type="term" value="F:adenine phosphoribosyltransferase activity"/>
    <property type="evidence" value="ECO:0007669"/>
    <property type="project" value="UniProtKB-EC"/>
</dbReference>
<evidence type="ECO:0000256" key="6">
    <source>
        <dbReference type="ARBA" id="ARBA00011738"/>
    </source>
</evidence>
<reference evidence="14" key="2">
    <citation type="submission" date="2015-01" db="EMBL/GenBank/DDBJ databases">
        <title>Evolutionary Origins and Diversification of the Mycorrhizal Mutualists.</title>
        <authorList>
            <consortium name="DOE Joint Genome Institute"/>
            <consortium name="Mycorrhizal Genomics Consortium"/>
            <person name="Kohler A."/>
            <person name="Kuo A."/>
            <person name="Nagy L.G."/>
            <person name="Floudas D."/>
            <person name="Copeland A."/>
            <person name="Barry K.W."/>
            <person name="Cichocki N."/>
            <person name="Veneault-Fourrey C."/>
            <person name="LaButti K."/>
            <person name="Lindquist E.A."/>
            <person name="Lipzen A."/>
            <person name="Lundell T."/>
            <person name="Morin E."/>
            <person name="Murat C."/>
            <person name="Riley R."/>
            <person name="Ohm R."/>
            <person name="Sun H."/>
            <person name="Tunlid A."/>
            <person name="Henrissat B."/>
            <person name="Grigoriev I.V."/>
            <person name="Hibbett D.S."/>
            <person name="Martin F."/>
        </authorList>
    </citation>
    <scope>NUCLEOTIDE SEQUENCE [LARGE SCALE GENOMIC DNA]</scope>
    <source>
        <strain evidence="14">MUT 4182</strain>
    </source>
</reference>
<comment type="subcellular location">
    <subcellularLocation>
        <location evidence="3">Cytoplasm</location>
    </subcellularLocation>
</comment>
<name>A0A0C3QXV6_9AGAM</name>
<dbReference type="GO" id="GO:0005737">
    <property type="term" value="C:cytoplasm"/>
    <property type="evidence" value="ECO:0007669"/>
    <property type="project" value="UniProtKB-SubCell"/>
</dbReference>
<dbReference type="UniPathway" id="UPA00588">
    <property type="reaction ID" value="UER00646"/>
</dbReference>
<dbReference type="Gene3D" id="3.40.50.2020">
    <property type="match status" value="1"/>
</dbReference>
<dbReference type="NCBIfam" id="TIGR01090">
    <property type="entry name" value="apt"/>
    <property type="match status" value="1"/>
</dbReference>
<sequence length="186" mass="20027">MADVELIRSLLRPHPDFPKKGIVFLDIFPIMRDPVAFEVLITHLVHHITSSATVAPVSSGAKKVDVVVGLDARGFLLGPIIALRLGASFVPVRKKGRLPGECVTATYEKEYGTDSFDVQVDAIVPGNKVIVIDDLIATGGSAKAAGELVKQLGGHILEYVFIVGLSFLKGHEQLDAPVYSMIEIDE</sequence>
<dbReference type="HOGENOM" id="CLU_063339_1_0_1"/>
<accession>A0A0C3QXV6</accession>
<dbReference type="FunFam" id="3.40.50.2020:FF:000004">
    <property type="entry name" value="Adenine phosphoribosyltransferase"/>
    <property type="match status" value="1"/>
</dbReference>
<organism evidence="13 14">
    <name type="scientific">Tulasnella calospora MUT 4182</name>
    <dbReference type="NCBI Taxonomy" id="1051891"/>
    <lineage>
        <taxon>Eukaryota</taxon>
        <taxon>Fungi</taxon>
        <taxon>Dikarya</taxon>
        <taxon>Basidiomycota</taxon>
        <taxon>Agaricomycotina</taxon>
        <taxon>Agaricomycetes</taxon>
        <taxon>Cantharellales</taxon>
        <taxon>Tulasnellaceae</taxon>
        <taxon>Tulasnella</taxon>
    </lineage>
</organism>
<dbReference type="GO" id="GO:0044209">
    <property type="term" value="P:AMP salvage"/>
    <property type="evidence" value="ECO:0007669"/>
    <property type="project" value="UniProtKB-UniPathway"/>
</dbReference>
<dbReference type="GO" id="GO:0016208">
    <property type="term" value="F:AMP binding"/>
    <property type="evidence" value="ECO:0007669"/>
    <property type="project" value="TreeGrafter"/>
</dbReference>